<evidence type="ECO:0000313" key="8">
    <source>
        <dbReference type="Proteomes" id="UP000775547"/>
    </source>
</evidence>
<dbReference type="GO" id="GO:0004239">
    <property type="term" value="F:initiator methionyl aminopeptidase activity"/>
    <property type="evidence" value="ECO:0007669"/>
    <property type="project" value="UniProtKB-EC"/>
</dbReference>
<dbReference type="OrthoDB" id="3209743at2759"/>
<dbReference type="SUPFAM" id="SSF55920">
    <property type="entry name" value="Creatinase/aminopeptidase"/>
    <property type="match status" value="1"/>
</dbReference>
<dbReference type="InterPro" id="IPR002467">
    <property type="entry name" value="Pept_M24A_MAP1"/>
</dbReference>
<dbReference type="GO" id="GO:0046872">
    <property type="term" value="F:metal ion binding"/>
    <property type="evidence" value="ECO:0007669"/>
    <property type="project" value="UniProtKB-KW"/>
</dbReference>
<dbReference type="Gene3D" id="3.90.230.10">
    <property type="entry name" value="Creatinase/methionine aminopeptidase superfamily"/>
    <property type="match status" value="1"/>
</dbReference>
<keyword evidence="3 5" id="KW-0479">Metal-binding</keyword>
<dbReference type="GO" id="GO:0006508">
    <property type="term" value="P:proteolysis"/>
    <property type="evidence" value="ECO:0007669"/>
    <property type="project" value="UniProtKB-KW"/>
</dbReference>
<gene>
    <name evidence="7" type="ORF">DXG03_007611</name>
</gene>
<evidence type="ECO:0000256" key="3">
    <source>
        <dbReference type="ARBA" id="ARBA00022723"/>
    </source>
</evidence>
<reference evidence="7" key="1">
    <citation type="submission" date="2020-07" db="EMBL/GenBank/DDBJ databases">
        <authorList>
            <person name="Nieuwenhuis M."/>
            <person name="Van De Peppel L.J.J."/>
        </authorList>
    </citation>
    <scope>NUCLEOTIDE SEQUENCE</scope>
    <source>
        <strain evidence="7">AP01</strain>
        <tissue evidence="7">Mycelium</tissue>
    </source>
</reference>
<dbReference type="PANTHER" id="PTHR43330:SF8">
    <property type="entry name" value="METHIONINE AMINOPEPTIDASE 1D, MITOCHONDRIAL"/>
    <property type="match status" value="1"/>
</dbReference>
<dbReference type="EMBL" id="JABCKV010000058">
    <property type="protein sequence ID" value="KAG5644790.1"/>
    <property type="molecule type" value="Genomic_DNA"/>
</dbReference>
<evidence type="ECO:0000313" key="7">
    <source>
        <dbReference type="EMBL" id="KAG5644790.1"/>
    </source>
</evidence>
<evidence type="ECO:0000256" key="4">
    <source>
        <dbReference type="ARBA" id="ARBA00022801"/>
    </source>
</evidence>
<name>A0A9P7KDE5_9AGAR</name>
<evidence type="ECO:0000256" key="5">
    <source>
        <dbReference type="RuleBase" id="RU003653"/>
    </source>
</evidence>
<dbReference type="GO" id="GO:0070006">
    <property type="term" value="F:metalloaminopeptidase activity"/>
    <property type="evidence" value="ECO:0007669"/>
    <property type="project" value="InterPro"/>
</dbReference>
<dbReference type="PRINTS" id="PR00599">
    <property type="entry name" value="MAPEPTIDASE"/>
</dbReference>
<keyword evidence="8" id="KW-1185">Reference proteome</keyword>
<organism evidence="7 8">
    <name type="scientific">Asterophora parasitica</name>
    <dbReference type="NCBI Taxonomy" id="117018"/>
    <lineage>
        <taxon>Eukaryota</taxon>
        <taxon>Fungi</taxon>
        <taxon>Dikarya</taxon>
        <taxon>Basidiomycota</taxon>
        <taxon>Agaricomycotina</taxon>
        <taxon>Agaricomycetes</taxon>
        <taxon>Agaricomycetidae</taxon>
        <taxon>Agaricales</taxon>
        <taxon>Tricholomatineae</taxon>
        <taxon>Lyophyllaceae</taxon>
        <taxon>Asterophora</taxon>
    </lineage>
</organism>
<evidence type="ECO:0000256" key="2">
    <source>
        <dbReference type="ARBA" id="ARBA00022670"/>
    </source>
</evidence>
<dbReference type="EC" id="3.4.11.18" evidence="5"/>
<dbReference type="InterPro" id="IPR001714">
    <property type="entry name" value="Pept_M24_MAP"/>
</dbReference>
<dbReference type="Pfam" id="PF00557">
    <property type="entry name" value="Peptidase_M24"/>
    <property type="match status" value="1"/>
</dbReference>
<comment type="similarity">
    <text evidence="5">Belongs to the peptidase M24A family.</text>
</comment>
<keyword evidence="2 5" id="KW-0645">Protease</keyword>
<protein>
    <recommendedName>
        <fullName evidence="5">Methionine aminopeptidase</fullName>
        <ecNumber evidence="5">3.4.11.18</ecNumber>
    </recommendedName>
</protein>
<dbReference type="AlphaFoldDB" id="A0A9P7KDE5"/>
<proteinExistence type="inferred from homology"/>
<keyword evidence="1 5" id="KW-0031">Aminopeptidase</keyword>
<dbReference type="NCBIfam" id="TIGR00500">
    <property type="entry name" value="met_pdase_I"/>
    <property type="match status" value="1"/>
</dbReference>
<sequence length="327" mass="36286">MLRLARPKHTLSRLSLTTNRYKAFRTVRKFSTDHSSPEIEFGDYSIILPEEPFVFGVSHITPRSVPEHISLPIYARPNYKAEEHEGHARPVQHERIALGGEVEARLREAASLARKAREYAGQLVKVGVTTNSIDVAVHEYIIAHDAYPSPLRYMDFPRSICTSRPLENGDIINVDITVFLNGFHGDTSQTFLVGDVDNQGRELVRITNDALHAGIQACGPGRPFKGIGQAIHDLTRHTDFSVSSQFTGHGIGSVFHRPPWILHHLNDEPGIMTPGDCFTIEPSLIQGSNPRGWIFPDGWTASTESCARSAQAEHMVLITENGAEVIT</sequence>
<accession>A0A9P7KDE5</accession>
<feature type="domain" description="Peptidase M24" evidence="6">
    <location>
        <begin position="105"/>
        <end position="320"/>
    </location>
</feature>
<comment type="function">
    <text evidence="5">Cotranslationally removes the N-terminal methionine from nascent proteins. The N-terminal methionine is often cleaved when the second residue in the primary sequence is small and uncharged (Met-Ala-, Cys, Gly, Pro, Ser, Thr, or Val).</text>
</comment>
<dbReference type="PROSITE" id="PS00680">
    <property type="entry name" value="MAP_1"/>
    <property type="match status" value="1"/>
</dbReference>
<dbReference type="InterPro" id="IPR036005">
    <property type="entry name" value="Creatinase/aminopeptidase-like"/>
</dbReference>
<comment type="caution">
    <text evidence="7">The sequence shown here is derived from an EMBL/GenBank/DDBJ whole genome shotgun (WGS) entry which is preliminary data.</text>
</comment>
<evidence type="ECO:0000259" key="6">
    <source>
        <dbReference type="Pfam" id="PF00557"/>
    </source>
</evidence>
<dbReference type="CDD" id="cd01086">
    <property type="entry name" value="MetAP1"/>
    <property type="match status" value="1"/>
</dbReference>
<dbReference type="PANTHER" id="PTHR43330">
    <property type="entry name" value="METHIONINE AMINOPEPTIDASE"/>
    <property type="match status" value="1"/>
</dbReference>
<reference evidence="7" key="2">
    <citation type="submission" date="2021-10" db="EMBL/GenBank/DDBJ databases">
        <title>Phylogenomics reveals ancestral predisposition of the termite-cultivated fungus Termitomyces towards a domesticated lifestyle.</title>
        <authorList>
            <person name="Auxier B."/>
            <person name="Grum-Grzhimaylo A."/>
            <person name="Cardenas M.E."/>
            <person name="Lodge J.D."/>
            <person name="Laessoe T."/>
            <person name="Pedersen O."/>
            <person name="Smith M.E."/>
            <person name="Kuyper T.W."/>
            <person name="Franco-Molano E.A."/>
            <person name="Baroni T.J."/>
            <person name="Aanen D.K."/>
        </authorList>
    </citation>
    <scope>NUCLEOTIDE SEQUENCE</scope>
    <source>
        <strain evidence="7">AP01</strain>
        <tissue evidence="7">Mycelium</tissue>
    </source>
</reference>
<comment type="cofactor">
    <cofactor evidence="5">
        <name>Co(2+)</name>
        <dbReference type="ChEBI" id="CHEBI:48828"/>
    </cofactor>
    <cofactor evidence="5">
        <name>Zn(2+)</name>
        <dbReference type="ChEBI" id="CHEBI:29105"/>
    </cofactor>
    <cofactor evidence="5">
        <name>Mn(2+)</name>
        <dbReference type="ChEBI" id="CHEBI:29035"/>
    </cofactor>
    <cofactor evidence="5">
        <name>Fe(2+)</name>
        <dbReference type="ChEBI" id="CHEBI:29033"/>
    </cofactor>
    <text evidence="5">Binds 2 divalent metal cations per subunit. Has a high-affinity and a low affinity metal-binding site. The true nature of the physiological cofactor is under debate. The enzyme is active with cobalt, zinc, manganese or divalent iron ions.</text>
</comment>
<comment type="catalytic activity">
    <reaction evidence="5">
        <text>Release of N-terminal amino acids, preferentially methionine, from peptides and arylamides.</text>
        <dbReference type="EC" id="3.4.11.18"/>
    </reaction>
</comment>
<keyword evidence="4" id="KW-0378">Hydrolase</keyword>
<dbReference type="Proteomes" id="UP000775547">
    <property type="component" value="Unassembled WGS sequence"/>
</dbReference>
<dbReference type="InterPro" id="IPR000994">
    <property type="entry name" value="Pept_M24"/>
</dbReference>
<evidence type="ECO:0000256" key="1">
    <source>
        <dbReference type="ARBA" id="ARBA00022438"/>
    </source>
</evidence>